<keyword evidence="2" id="KW-1185">Reference proteome</keyword>
<gene>
    <name evidence="1" type="ORF">SPELUC_LOCUS15940</name>
</gene>
<protein>
    <submittedName>
        <fullName evidence="1">602_t:CDS:1</fullName>
    </submittedName>
</protein>
<sequence>EDIRFHNSNNTNEFTLTDTDINNKALIHLQSILSRHEKSLTEFPNMPILDISADICSLIDEEKNYNIDELTQILENGIPQLNEEQNTIFNKVIVRLSERIAIAVASSGIASLLLP</sequence>
<comment type="caution">
    <text evidence="1">The sequence shown here is derived from an EMBL/GenBank/DDBJ whole genome shotgun (WGS) entry which is preliminary data.</text>
</comment>
<feature type="non-terminal residue" evidence="1">
    <location>
        <position position="1"/>
    </location>
</feature>
<proteinExistence type="predicted"/>
<evidence type="ECO:0000313" key="2">
    <source>
        <dbReference type="Proteomes" id="UP000789366"/>
    </source>
</evidence>
<evidence type="ECO:0000313" key="1">
    <source>
        <dbReference type="EMBL" id="CAG8773661.1"/>
    </source>
</evidence>
<dbReference type="EMBL" id="CAJVPW010055636">
    <property type="protein sequence ID" value="CAG8773661.1"/>
    <property type="molecule type" value="Genomic_DNA"/>
</dbReference>
<organism evidence="1 2">
    <name type="scientific">Cetraspora pellucida</name>
    <dbReference type="NCBI Taxonomy" id="1433469"/>
    <lineage>
        <taxon>Eukaryota</taxon>
        <taxon>Fungi</taxon>
        <taxon>Fungi incertae sedis</taxon>
        <taxon>Mucoromycota</taxon>
        <taxon>Glomeromycotina</taxon>
        <taxon>Glomeromycetes</taxon>
        <taxon>Diversisporales</taxon>
        <taxon>Gigasporaceae</taxon>
        <taxon>Cetraspora</taxon>
    </lineage>
</organism>
<feature type="non-terminal residue" evidence="1">
    <location>
        <position position="115"/>
    </location>
</feature>
<name>A0ACA9R202_9GLOM</name>
<reference evidence="1" key="1">
    <citation type="submission" date="2021-06" db="EMBL/GenBank/DDBJ databases">
        <authorList>
            <person name="Kallberg Y."/>
            <person name="Tangrot J."/>
            <person name="Rosling A."/>
        </authorList>
    </citation>
    <scope>NUCLEOTIDE SEQUENCE</scope>
    <source>
        <strain evidence="1">28 12/20/2015</strain>
    </source>
</reference>
<accession>A0ACA9R202</accession>
<dbReference type="Proteomes" id="UP000789366">
    <property type="component" value="Unassembled WGS sequence"/>
</dbReference>